<dbReference type="PANTHER" id="PTHR21240:SF28">
    <property type="entry name" value="ISO-OROTATE DECARBOXYLASE (EUROFUNG)"/>
    <property type="match status" value="1"/>
</dbReference>
<dbReference type="GO" id="GO:0016831">
    <property type="term" value="F:carboxy-lyase activity"/>
    <property type="evidence" value="ECO:0007669"/>
    <property type="project" value="InterPro"/>
</dbReference>
<dbReference type="CDD" id="cd01292">
    <property type="entry name" value="metallo-dependent_hydrolases"/>
    <property type="match status" value="1"/>
</dbReference>
<evidence type="ECO:0000259" key="2">
    <source>
        <dbReference type="Pfam" id="PF04909"/>
    </source>
</evidence>
<dbReference type="InterPro" id="IPR032466">
    <property type="entry name" value="Metal_Hydrolase"/>
</dbReference>
<gene>
    <name evidence="3" type="ORF">Q75_11325</name>
</gene>
<dbReference type="SUPFAM" id="SSF51556">
    <property type="entry name" value="Metallo-dependent hydrolases"/>
    <property type="match status" value="1"/>
</dbReference>
<dbReference type="GO" id="GO:0016787">
    <property type="term" value="F:hydrolase activity"/>
    <property type="evidence" value="ECO:0007669"/>
    <property type="project" value="UniProtKB-KW"/>
</dbReference>
<comment type="caution">
    <text evidence="3">The sequence shown here is derived from an EMBL/GenBank/DDBJ whole genome shotgun (WGS) entry which is preliminary data.</text>
</comment>
<dbReference type="Pfam" id="PF04909">
    <property type="entry name" value="Amidohydro_2"/>
    <property type="match status" value="1"/>
</dbReference>
<dbReference type="Proteomes" id="UP000074108">
    <property type="component" value="Unassembled WGS sequence"/>
</dbReference>
<dbReference type="Gene3D" id="3.20.20.140">
    <property type="entry name" value="Metal-dependent hydrolases"/>
    <property type="match status" value="1"/>
</dbReference>
<name>A0A147K6T9_9BACI</name>
<dbReference type="PANTHER" id="PTHR21240">
    <property type="entry name" value="2-AMINO-3-CARBOXYLMUCONATE-6-SEMIALDEHYDE DECARBOXYLASE"/>
    <property type="match status" value="1"/>
</dbReference>
<keyword evidence="1" id="KW-0456">Lyase</keyword>
<keyword evidence="4" id="KW-1185">Reference proteome</keyword>
<feature type="domain" description="Amidohydrolase-related" evidence="2">
    <location>
        <begin position="80"/>
        <end position="277"/>
    </location>
</feature>
<evidence type="ECO:0000256" key="1">
    <source>
        <dbReference type="ARBA" id="ARBA00023239"/>
    </source>
</evidence>
<dbReference type="EMBL" id="LDYG01000033">
    <property type="protein sequence ID" value="KUP05768.1"/>
    <property type="molecule type" value="Genomic_DNA"/>
</dbReference>
<dbReference type="PATRIC" id="fig|1150625.3.peg.2409"/>
<evidence type="ECO:0000313" key="3">
    <source>
        <dbReference type="EMBL" id="KUP05768.1"/>
    </source>
</evidence>
<dbReference type="AlphaFoldDB" id="A0A147K6T9"/>
<dbReference type="InterPro" id="IPR032465">
    <property type="entry name" value="ACMSD"/>
</dbReference>
<dbReference type="STRING" id="1150625.Q75_11325"/>
<evidence type="ECO:0000313" key="4">
    <source>
        <dbReference type="Proteomes" id="UP000074108"/>
    </source>
</evidence>
<proteinExistence type="predicted"/>
<dbReference type="RefSeq" id="WP_059351416.1">
    <property type="nucleotide sequence ID" value="NZ_LDYG01000033.1"/>
</dbReference>
<protein>
    <submittedName>
        <fullName evidence="3">Amidohydrolase</fullName>
    </submittedName>
</protein>
<keyword evidence="3" id="KW-0378">Hydrolase</keyword>
<dbReference type="GO" id="GO:0005737">
    <property type="term" value="C:cytoplasm"/>
    <property type="evidence" value="ECO:0007669"/>
    <property type="project" value="TreeGrafter"/>
</dbReference>
<accession>A0A147K6T9</accession>
<organism evidence="3 4">
    <name type="scientific">Bacillus coahuilensis p1.1.43</name>
    <dbReference type="NCBI Taxonomy" id="1150625"/>
    <lineage>
        <taxon>Bacteria</taxon>
        <taxon>Bacillati</taxon>
        <taxon>Bacillota</taxon>
        <taxon>Bacilli</taxon>
        <taxon>Bacillales</taxon>
        <taxon>Bacillaceae</taxon>
        <taxon>Bacillus</taxon>
    </lineage>
</organism>
<sequence length="283" mass="32201">MKIIDAHIHFSSINSFKDTGETLSRVDYSGQGLLKEMEDGDIALAIGMGVTETEQMGFPDYHTETPMGLDLEPELPAKLAVCPGINPYTLNQEALDRLEVQLKQPHVVGIKIYLGYYPFYAYDAVYQPVYDLAAMYKVPVVFHTGDTYSERGLLKYSHPITLDEVAVTRRDVNFMMAHLGDPWVLTGAEVVYKNHNMYADLSGWIVGTKRELDDKSRGIFLDHIRHAITFCDHYEKLVFGSDWPLAPIRDYANFIGDLIPSKHVEDVFYQNAVRLFPKIQEML</sequence>
<dbReference type="OrthoDB" id="9771932at2"/>
<dbReference type="InterPro" id="IPR006680">
    <property type="entry name" value="Amidohydro-rel"/>
</dbReference>
<reference evidence="3 4" key="1">
    <citation type="journal article" date="2016" name="Front. Microbiol.">
        <title>Microevolution Analysis of Bacillus coahuilensis Unveils Differences in Phosphorus Acquisition Strategies and Their Regulation.</title>
        <authorList>
            <person name="Gomez-Lunar Z."/>
            <person name="Hernandez-Gonzalez I."/>
            <person name="Rodriguez-Torres M.D."/>
            <person name="Souza V."/>
            <person name="Olmedo-Alvarez G."/>
        </authorList>
    </citation>
    <scope>NUCLEOTIDE SEQUENCE [LARGE SCALE GENOMIC DNA]</scope>
    <source>
        <strain evidence="4">p1.1.43</strain>
    </source>
</reference>
<dbReference type="GO" id="GO:0019748">
    <property type="term" value="P:secondary metabolic process"/>
    <property type="evidence" value="ECO:0007669"/>
    <property type="project" value="TreeGrafter"/>
</dbReference>